<dbReference type="PRINTS" id="PR00344">
    <property type="entry name" value="BCTRLSENSOR"/>
</dbReference>
<evidence type="ECO:0000256" key="3">
    <source>
        <dbReference type="ARBA" id="ARBA00022553"/>
    </source>
</evidence>
<dbReference type="Gene3D" id="1.10.287.130">
    <property type="match status" value="1"/>
</dbReference>
<dbReference type="Pfam" id="PF08447">
    <property type="entry name" value="PAS_3"/>
    <property type="match status" value="3"/>
</dbReference>
<dbReference type="GO" id="GO:0000155">
    <property type="term" value="F:phosphorelay sensor kinase activity"/>
    <property type="evidence" value="ECO:0007669"/>
    <property type="project" value="InterPro"/>
</dbReference>
<feature type="domain" description="PAS" evidence="10">
    <location>
        <begin position="288"/>
        <end position="360"/>
    </location>
</feature>
<evidence type="ECO:0000256" key="6">
    <source>
        <dbReference type="ARBA" id="ARBA00023012"/>
    </source>
</evidence>
<dbReference type="Gene3D" id="3.30.450.20">
    <property type="entry name" value="PAS domain"/>
    <property type="match status" value="7"/>
</dbReference>
<gene>
    <name evidence="13" type="ORF">DCF19_11565</name>
</gene>
<dbReference type="InterPro" id="IPR000014">
    <property type="entry name" value="PAS"/>
</dbReference>
<dbReference type="EC" id="2.7.13.3" evidence="2"/>
<evidence type="ECO:0000259" key="11">
    <source>
        <dbReference type="PROSITE" id="PS50113"/>
    </source>
</evidence>
<reference evidence="13 14" key="1">
    <citation type="submission" date="2018-04" db="EMBL/GenBank/DDBJ databases">
        <authorList>
            <person name="Go L.Y."/>
            <person name="Mitchell J.A."/>
        </authorList>
    </citation>
    <scope>NUCLEOTIDE SEQUENCE [LARGE SCALE GENOMIC DNA]</scope>
    <source>
        <strain evidence="13">ULC066bin1</strain>
    </source>
</reference>
<evidence type="ECO:0000259" key="12">
    <source>
        <dbReference type="PROSITE" id="PS51371"/>
    </source>
</evidence>
<dbReference type="InterPro" id="IPR000644">
    <property type="entry name" value="CBS_dom"/>
</dbReference>
<dbReference type="Pfam" id="PF00512">
    <property type="entry name" value="HisKA"/>
    <property type="match status" value="1"/>
</dbReference>
<dbReference type="CDD" id="cd00130">
    <property type="entry name" value="PAS"/>
    <property type="match status" value="6"/>
</dbReference>
<dbReference type="SUPFAM" id="SSF55785">
    <property type="entry name" value="PYP-like sensor domain (PAS domain)"/>
    <property type="match status" value="7"/>
</dbReference>
<name>A0A2W4W5Y4_9CYAN</name>
<dbReference type="Gene3D" id="3.30.565.10">
    <property type="entry name" value="Histidine kinase-like ATPase, C-terminal domain"/>
    <property type="match status" value="1"/>
</dbReference>
<dbReference type="SUPFAM" id="SSF47384">
    <property type="entry name" value="Homodimeric domain of signal transducing histidine kinase"/>
    <property type="match status" value="1"/>
</dbReference>
<keyword evidence="8" id="KW-0175">Coiled coil</keyword>
<dbReference type="PROSITE" id="PS50109">
    <property type="entry name" value="HIS_KIN"/>
    <property type="match status" value="1"/>
</dbReference>
<dbReference type="PANTHER" id="PTHR43304:SF1">
    <property type="entry name" value="PAC DOMAIN-CONTAINING PROTEIN"/>
    <property type="match status" value="1"/>
</dbReference>
<feature type="domain" description="PAS" evidence="10">
    <location>
        <begin position="558"/>
        <end position="603"/>
    </location>
</feature>
<dbReference type="InterPro" id="IPR004358">
    <property type="entry name" value="Sig_transdc_His_kin-like_C"/>
</dbReference>
<dbReference type="SMART" id="SM00116">
    <property type="entry name" value="CBS"/>
    <property type="match status" value="2"/>
</dbReference>
<keyword evidence="4" id="KW-0808">Transferase</keyword>
<dbReference type="SUPFAM" id="SSF55874">
    <property type="entry name" value="ATPase domain of HSP90 chaperone/DNA topoisomerase II/histidine kinase"/>
    <property type="match status" value="1"/>
</dbReference>
<dbReference type="InterPro" id="IPR013767">
    <property type="entry name" value="PAS_fold"/>
</dbReference>
<dbReference type="Pfam" id="PF00989">
    <property type="entry name" value="PAS"/>
    <property type="match status" value="1"/>
</dbReference>
<dbReference type="InterPro" id="IPR005467">
    <property type="entry name" value="His_kinase_dom"/>
</dbReference>
<feature type="domain" description="PAC" evidence="11">
    <location>
        <begin position="1027"/>
        <end position="1080"/>
    </location>
</feature>
<feature type="domain" description="PAC" evidence="11">
    <location>
        <begin position="364"/>
        <end position="417"/>
    </location>
</feature>
<evidence type="ECO:0000313" key="14">
    <source>
        <dbReference type="Proteomes" id="UP000249467"/>
    </source>
</evidence>
<feature type="domain" description="PAC" evidence="11">
    <location>
        <begin position="897"/>
        <end position="947"/>
    </location>
</feature>
<keyword evidence="5" id="KW-0418">Kinase</keyword>
<comment type="caution">
    <text evidence="13">The sequence shown here is derived from an EMBL/GenBank/DDBJ whole genome shotgun (WGS) entry which is preliminary data.</text>
</comment>
<dbReference type="SMART" id="SM00388">
    <property type="entry name" value="HisKA"/>
    <property type="match status" value="1"/>
</dbReference>
<keyword evidence="3" id="KW-0597">Phosphoprotein</keyword>
<evidence type="ECO:0000259" key="9">
    <source>
        <dbReference type="PROSITE" id="PS50109"/>
    </source>
</evidence>
<sequence length="1315" mass="148586">MSNPANTTIQPDLKSAIVINPLVVAPETKAMEAIAQMINASANNDSDPNRDRRLSCVLIIENTKVVGIITERDVVRLIVQQRSLETLTVSEVMSSPVVTMRESEFTDLFLAAQVLKQQRIGHLPILDRDDQLLGLITHESLLQLTRPVNCLLEPPEWDFKQSEQRFISLATVAPVGIFCTDIEGNCLYVNDRWCQIAGLTTSEALGLGWMNAIYLPDRSLVTAAWKTFVQGSSPFSLEYRFQNASGLITWVYGQAVSEYNNTGKIIGYVGAITNISDRKSAEATLQESEERLRLALRAANQGLYDLNIQTGEAIVSPEYATMLGYDPETFQETNARWIDRLHPDDLEVVANTYRDYIAGNITEYKVEFRQRTQAGEWKWLLSLGQVLEWDELGNPLRMLGTHTDISDRKHGEAALAELAAIVESSMDAIISKTLDGVIVSWNAGAERLFGYTAKETIGQPITLIIPLELTDEETYILEKIKRGEPISHYETIRQDKAGKMIDMSLTVSPIRDPSGAIIGASKIARDISELKQAEARLQQLNQELEAKVNKRTQELWQVNSMQRAILDSADYSFISTDALGLIQSFNPAAERMLGYSASEVIGKLTPAIFHDLQEIVDRSAVLSAEIEQDIPVGFEVFVAKARLGIVSEEEWTYIRKDGSRFPVLLSVTAMRDVNQQIIGFLGIAKDISDRKQLELQIAQRTEALQASEATNRAMLEAIPDLLLRLRRDGTCLDFIKPAINSENFLPIAHHISEVIPPELLRNQLQIIDRAILTRELQVYEHKFIKQGRTTYEEVRILAINDNEVLAIVRDISDRKQVEAALKKSEQRYRALLNNASDAIFQTSLQGNLIETNHSAELLLGYSLDELMRLPMSQIHPPEVLETIQNHFRQIIQNGEGTILETLIVCKDGKQVPVEINPSVIDLNGETIVQAIFRDLTERKQAEAEIIEKQRFIQKIADASPNILYLYDLQEYRNVYCNREIADVLGYTSAEVQAMGANFFANLMHPDDLARMPNYYQQIELAQDGDIFEIEYRMRHVDGEYRWLISRDSIFSRDEQGQPKQTIGTAQDITDRKKAELKLQQTTAQLEASNRELEAFAYSVSHDLRAPLRAIDGFSNALIEDYGDKFDAEGRDYFDRIRRNVQRMGMLIDDLLRLSRVSRSEMQCCTVNLSNLVQEQVNELRESEPERQVELEIAANIIVSADPTLMRVVISNLVQNAWKFTSHHATARIEFDVIEREGQSTYFVRDDGAGFDMNHAKMLFKVFQRLHNTNEFNGTGIGLATVQRVIHRHGGQIWAEGIVEKGATIYFTLPNISVFE</sequence>
<dbReference type="CDD" id="cd00082">
    <property type="entry name" value="HisKA"/>
    <property type="match status" value="1"/>
</dbReference>
<dbReference type="InterPro" id="IPR036890">
    <property type="entry name" value="HATPase_C_sf"/>
</dbReference>
<evidence type="ECO:0000256" key="4">
    <source>
        <dbReference type="ARBA" id="ARBA00022679"/>
    </source>
</evidence>
<dbReference type="InterPro" id="IPR003594">
    <property type="entry name" value="HATPase_dom"/>
</dbReference>
<dbReference type="InterPro" id="IPR035965">
    <property type="entry name" value="PAS-like_dom_sf"/>
</dbReference>
<dbReference type="SUPFAM" id="SSF54631">
    <property type="entry name" value="CBS-domain pair"/>
    <property type="match status" value="1"/>
</dbReference>
<dbReference type="Pfam" id="PF13426">
    <property type="entry name" value="PAS_9"/>
    <property type="match status" value="2"/>
</dbReference>
<dbReference type="FunFam" id="1.10.287.130:FF:000070">
    <property type="entry name" value="Histidine kinase sensor protein"/>
    <property type="match status" value="1"/>
</dbReference>
<feature type="domain" description="PAS" evidence="10">
    <location>
        <begin position="948"/>
        <end position="1025"/>
    </location>
</feature>
<feature type="domain" description="PAS" evidence="10">
    <location>
        <begin position="824"/>
        <end position="894"/>
    </location>
</feature>
<evidence type="ECO:0000256" key="5">
    <source>
        <dbReference type="ARBA" id="ARBA00022777"/>
    </source>
</evidence>
<dbReference type="InterPro" id="IPR052162">
    <property type="entry name" value="Sensor_kinase/Photoreceptor"/>
</dbReference>
<feature type="domain" description="PAS" evidence="10">
    <location>
        <begin position="414"/>
        <end position="483"/>
    </location>
</feature>
<reference evidence="13 14" key="2">
    <citation type="submission" date="2018-06" db="EMBL/GenBank/DDBJ databases">
        <title>Metagenomic assembly of (sub)arctic Cyanobacteria and their associated microbiome from non-axenic cultures.</title>
        <authorList>
            <person name="Baurain D."/>
        </authorList>
    </citation>
    <scope>NUCLEOTIDE SEQUENCE [LARGE SCALE GENOMIC DNA]</scope>
    <source>
        <strain evidence="13">ULC066bin1</strain>
    </source>
</reference>
<dbReference type="Gene3D" id="3.10.580.10">
    <property type="entry name" value="CBS-domain"/>
    <property type="match status" value="1"/>
</dbReference>
<evidence type="ECO:0000259" key="10">
    <source>
        <dbReference type="PROSITE" id="PS50112"/>
    </source>
</evidence>
<dbReference type="InterPro" id="IPR013655">
    <property type="entry name" value="PAS_fold_3"/>
</dbReference>
<keyword evidence="7" id="KW-0129">CBS domain</keyword>
<dbReference type="Proteomes" id="UP000249467">
    <property type="component" value="Unassembled WGS sequence"/>
</dbReference>
<dbReference type="GO" id="GO:0006355">
    <property type="term" value="P:regulation of DNA-templated transcription"/>
    <property type="evidence" value="ECO:0007669"/>
    <property type="project" value="InterPro"/>
</dbReference>
<feature type="domain" description="CBS" evidence="12">
    <location>
        <begin position="17"/>
        <end position="84"/>
    </location>
</feature>
<dbReference type="Pfam" id="PF02518">
    <property type="entry name" value="HATPase_c"/>
    <property type="match status" value="1"/>
</dbReference>
<feature type="domain" description="CBS" evidence="12">
    <location>
        <begin position="93"/>
        <end position="153"/>
    </location>
</feature>
<dbReference type="InterPro" id="IPR036097">
    <property type="entry name" value="HisK_dim/P_sf"/>
</dbReference>
<feature type="domain" description="PAS" evidence="10">
    <location>
        <begin position="162"/>
        <end position="217"/>
    </location>
</feature>
<dbReference type="Pfam" id="PF00571">
    <property type="entry name" value="CBS"/>
    <property type="match status" value="2"/>
</dbReference>
<dbReference type="SMART" id="SM00086">
    <property type="entry name" value="PAC"/>
    <property type="match status" value="7"/>
</dbReference>
<dbReference type="PROSITE" id="PS50112">
    <property type="entry name" value="PAS"/>
    <property type="match status" value="6"/>
</dbReference>
<dbReference type="InterPro" id="IPR001610">
    <property type="entry name" value="PAC"/>
</dbReference>
<feature type="domain" description="PAC" evidence="11">
    <location>
        <begin position="647"/>
        <end position="699"/>
    </location>
</feature>
<evidence type="ECO:0000256" key="2">
    <source>
        <dbReference type="ARBA" id="ARBA00012438"/>
    </source>
</evidence>
<dbReference type="FunFam" id="3.30.565.10:FF:000006">
    <property type="entry name" value="Sensor histidine kinase WalK"/>
    <property type="match status" value="1"/>
</dbReference>
<dbReference type="PROSITE" id="PS50113">
    <property type="entry name" value="PAC"/>
    <property type="match status" value="6"/>
</dbReference>
<feature type="domain" description="PAC" evidence="11">
    <location>
        <begin position="487"/>
        <end position="539"/>
    </location>
</feature>
<evidence type="ECO:0000256" key="7">
    <source>
        <dbReference type="PROSITE-ProRule" id="PRU00703"/>
    </source>
</evidence>
<feature type="domain" description="PAC" evidence="11">
    <location>
        <begin position="235"/>
        <end position="287"/>
    </location>
</feature>
<dbReference type="SMART" id="SM00387">
    <property type="entry name" value="HATPase_c"/>
    <property type="match status" value="1"/>
</dbReference>
<dbReference type="NCBIfam" id="TIGR00229">
    <property type="entry name" value="sensory_box"/>
    <property type="match status" value="6"/>
</dbReference>
<dbReference type="InterPro" id="IPR046342">
    <property type="entry name" value="CBS_dom_sf"/>
</dbReference>
<dbReference type="InterPro" id="IPR003661">
    <property type="entry name" value="HisK_dim/P_dom"/>
</dbReference>
<evidence type="ECO:0000313" key="13">
    <source>
        <dbReference type="EMBL" id="PZO40533.1"/>
    </source>
</evidence>
<dbReference type="EMBL" id="QBML01000014">
    <property type="protein sequence ID" value="PZO40533.1"/>
    <property type="molecule type" value="Genomic_DNA"/>
</dbReference>
<dbReference type="InterPro" id="IPR000700">
    <property type="entry name" value="PAS-assoc_C"/>
</dbReference>
<evidence type="ECO:0000256" key="1">
    <source>
        <dbReference type="ARBA" id="ARBA00000085"/>
    </source>
</evidence>
<feature type="domain" description="Histidine kinase" evidence="9">
    <location>
        <begin position="1098"/>
        <end position="1312"/>
    </location>
</feature>
<feature type="coiled-coil region" evidence="8">
    <location>
        <begin position="523"/>
        <end position="554"/>
    </location>
</feature>
<dbReference type="PROSITE" id="PS51371">
    <property type="entry name" value="CBS"/>
    <property type="match status" value="2"/>
</dbReference>
<keyword evidence="6" id="KW-0902">Two-component regulatory system</keyword>
<proteinExistence type="predicted"/>
<organism evidence="13 14">
    <name type="scientific">Pseudanabaena frigida</name>
    <dbReference type="NCBI Taxonomy" id="945775"/>
    <lineage>
        <taxon>Bacteria</taxon>
        <taxon>Bacillati</taxon>
        <taxon>Cyanobacteriota</taxon>
        <taxon>Cyanophyceae</taxon>
        <taxon>Pseudanabaenales</taxon>
        <taxon>Pseudanabaenaceae</taxon>
        <taxon>Pseudanabaena</taxon>
    </lineage>
</organism>
<evidence type="ECO:0000256" key="8">
    <source>
        <dbReference type="SAM" id="Coils"/>
    </source>
</evidence>
<comment type="catalytic activity">
    <reaction evidence="1">
        <text>ATP + protein L-histidine = ADP + protein N-phospho-L-histidine.</text>
        <dbReference type="EC" id="2.7.13.3"/>
    </reaction>
</comment>
<dbReference type="FunFam" id="3.30.450.20:FF:000099">
    <property type="entry name" value="Sensory box sensor histidine kinase"/>
    <property type="match status" value="1"/>
</dbReference>
<dbReference type="CDD" id="cd04620">
    <property type="entry name" value="CBS_two-component_sensor_histidine_kinase_repeat1"/>
    <property type="match status" value="1"/>
</dbReference>
<dbReference type="SMART" id="SM00091">
    <property type="entry name" value="PAS"/>
    <property type="match status" value="7"/>
</dbReference>
<dbReference type="PANTHER" id="PTHR43304">
    <property type="entry name" value="PHYTOCHROME-LIKE PROTEIN CPH1"/>
    <property type="match status" value="1"/>
</dbReference>
<accession>A0A2W4W5Y4</accession>
<protein>
    <recommendedName>
        <fullName evidence="2">histidine kinase</fullName>
        <ecNumber evidence="2">2.7.13.3</ecNumber>
    </recommendedName>
</protein>